<dbReference type="AlphaFoldDB" id="A0A1I2AL00"/>
<dbReference type="SUPFAM" id="SSF53335">
    <property type="entry name" value="S-adenosyl-L-methionine-dependent methyltransferases"/>
    <property type="match status" value="1"/>
</dbReference>
<dbReference type="GO" id="GO:0032259">
    <property type="term" value="P:methylation"/>
    <property type="evidence" value="ECO:0007669"/>
    <property type="project" value="UniProtKB-KW"/>
</dbReference>
<gene>
    <name evidence="1" type="ORF">SAMN05216378_3107</name>
</gene>
<evidence type="ECO:0000313" key="1">
    <source>
        <dbReference type="EMBL" id="SFE43623.1"/>
    </source>
</evidence>
<dbReference type="InterPro" id="IPR029063">
    <property type="entry name" value="SAM-dependent_MTases_sf"/>
</dbReference>
<keyword evidence="1" id="KW-0808">Transferase</keyword>
<dbReference type="STRING" id="1045775.SAMN05216378_3107"/>
<proteinExistence type="predicted"/>
<dbReference type="OrthoDB" id="9792989at2"/>
<keyword evidence="2" id="KW-1185">Reference proteome</keyword>
<dbReference type="PANTHER" id="PTHR35276:SF1">
    <property type="entry name" value="TRNA (MNM(5)S(2)U34)-METHYLTRANSFERASE, CHLOROPLASTIC"/>
    <property type="match status" value="1"/>
</dbReference>
<evidence type="ECO:0000313" key="2">
    <source>
        <dbReference type="Proteomes" id="UP000198855"/>
    </source>
</evidence>
<keyword evidence="1" id="KW-0489">Methyltransferase</keyword>
<dbReference type="EMBL" id="FOMT01000003">
    <property type="protein sequence ID" value="SFE43623.1"/>
    <property type="molecule type" value="Genomic_DNA"/>
</dbReference>
<protein>
    <submittedName>
        <fullName evidence="1">Putative rRNA methylase</fullName>
    </submittedName>
</protein>
<name>A0A1I2AL00_9BACL</name>
<organism evidence="1 2">
    <name type="scientific">Paenibacillus catalpae</name>
    <dbReference type="NCBI Taxonomy" id="1045775"/>
    <lineage>
        <taxon>Bacteria</taxon>
        <taxon>Bacillati</taxon>
        <taxon>Bacillota</taxon>
        <taxon>Bacilli</taxon>
        <taxon>Bacillales</taxon>
        <taxon>Paenibacillaceae</taxon>
        <taxon>Paenibacillus</taxon>
    </lineage>
</organism>
<dbReference type="Gene3D" id="3.40.50.150">
    <property type="entry name" value="Vaccinia Virus protein VP39"/>
    <property type="match status" value="1"/>
</dbReference>
<sequence length="192" mass="20229">MGFLSILSMAHKWIAERVKPGDTVIDATAGGGVDTLALAELVGPRGIVHAFDIQQEALDRTQERLRSYAHPDKLPEVKLHLVSHAKMAEAAGASAQGKVAAVMFNLGYLPGGDESVITVPTTTVAALDAALSLLRRGGIVTIALYPGHPGGADEAAIVEDWAASLPGALYAAVLYRQPQRDTAPYLIAVEKR</sequence>
<reference evidence="2" key="1">
    <citation type="submission" date="2016-10" db="EMBL/GenBank/DDBJ databases">
        <authorList>
            <person name="Varghese N."/>
            <person name="Submissions S."/>
        </authorList>
    </citation>
    <scope>NUCLEOTIDE SEQUENCE [LARGE SCALE GENOMIC DNA]</scope>
    <source>
        <strain evidence="2">CGMCC 1.10784</strain>
    </source>
</reference>
<dbReference type="Proteomes" id="UP000198855">
    <property type="component" value="Unassembled WGS sequence"/>
</dbReference>
<accession>A0A1I2AL00</accession>
<dbReference type="InterPro" id="IPR010719">
    <property type="entry name" value="MnmM_MeTrfase"/>
</dbReference>
<dbReference type="GO" id="GO:0008168">
    <property type="term" value="F:methyltransferase activity"/>
    <property type="evidence" value="ECO:0007669"/>
    <property type="project" value="UniProtKB-KW"/>
</dbReference>
<dbReference type="Pfam" id="PF06962">
    <property type="entry name" value="rRNA_methylase"/>
    <property type="match status" value="1"/>
</dbReference>
<dbReference type="RefSeq" id="WP_091186644.1">
    <property type="nucleotide sequence ID" value="NZ_FOMT01000003.1"/>
</dbReference>
<dbReference type="PANTHER" id="PTHR35276">
    <property type="entry name" value="S-ADENOSYL-L-METHIONINE-DEPENDENT METHYLTRANSFERASES SUPERFAMILY PROTEIN"/>
    <property type="match status" value="1"/>
</dbReference>